<comment type="similarity">
    <text evidence="3 10">Belongs to the peptidase S54 family.</text>
</comment>
<reference evidence="13 14" key="1">
    <citation type="submission" date="2018-11" db="EMBL/GenBank/DDBJ databases">
        <title>Genome sequence of Apiotrichum porosum DSM 27194.</title>
        <authorList>
            <person name="Aliyu H."/>
            <person name="Gorte O."/>
            <person name="Ochsenreither K."/>
        </authorList>
    </citation>
    <scope>NUCLEOTIDE SEQUENCE [LARGE SCALE GENOMIC DNA]</scope>
    <source>
        <strain evidence="13 14">DSM 27194</strain>
    </source>
</reference>
<dbReference type="EMBL" id="RSCE01000011">
    <property type="protein sequence ID" value="RSH78922.1"/>
    <property type="molecule type" value="Genomic_DNA"/>
</dbReference>
<evidence type="ECO:0000256" key="2">
    <source>
        <dbReference type="ARBA" id="ARBA00004141"/>
    </source>
</evidence>
<comment type="catalytic activity">
    <reaction evidence="1 10">
        <text>Cleaves type-1 transmembrane domains using a catalytic dyad composed of serine and histidine that are contributed by different transmembrane domains.</text>
        <dbReference type="EC" id="3.4.21.105"/>
    </reaction>
</comment>
<evidence type="ECO:0000256" key="11">
    <source>
        <dbReference type="SAM" id="MobiDB-lite"/>
    </source>
</evidence>
<evidence type="ECO:0000256" key="9">
    <source>
        <dbReference type="ARBA" id="ARBA00023136"/>
    </source>
</evidence>
<evidence type="ECO:0000256" key="3">
    <source>
        <dbReference type="ARBA" id="ARBA00009045"/>
    </source>
</evidence>
<dbReference type="Proteomes" id="UP000279236">
    <property type="component" value="Unassembled WGS sequence"/>
</dbReference>
<dbReference type="InterPro" id="IPR035952">
    <property type="entry name" value="Rhomboid-like_sf"/>
</dbReference>
<evidence type="ECO:0000256" key="8">
    <source>
        <dbReference type="ARBA" id="ARBA00022989"/>
    </source>
</evidence>
<evidence type="ECO:0000259" key="12">
    <source>
        <dbReference type="Pfam" id="PF01694"/>
    </source>
</evidence>
<evidence type="ECO:0000256" key="10">
    <source>
        <dbReference type="RuleBase" id="RU362115"/>
    </source>
</evidence>
<dbReference type="GO" id="GO:0016020">
    <property type="term" value="C:membrane"/>
    <property type="evidence" value="ECO:0007669"/>
    <property type="project" value="UniProtKB-SubCell"/>
</dbReference>
<evidence type="ECO:0000313" key="13">
    <source>
        <dbReference type="EMBL" id="RSH78922.1"/>
    </source>
</evidence>
<comment type="subcellular location">
    <subcellularLocation>
        <location evidence="2 10">Membrane</location>
        <topology evidence="2 10">Multi-pass membrane protein</topology>
    </subcellularLocation>
</comment>
<dbReference type="SUPFAM" id="SSF144091">
    <property type="entry name" value="Rhomboid-like"/>
    <property type="match status" value="1"/>
</dbReference>
<keyword evidence="7 10" id="KW-0720">Serine protease</keyword>
<name>A0A427XJF0_9TREE</name>
<proteinExistence type="inferred from homology"/>
<evidence type="ECO:0000256" key="4">
    <source>
        <dbReference type="ARBA" id="ARBA00022670"/>
    </source>
</evidence>
<evidence type="ECO:0000256" key="7">
    <source>
        <dbReference type="ARBA" id="ARBA00022825"/>
    </source>
</evidence>
<feature type="compositionally biased region" description="Low complexity" evidence="11">
    <location>
        <begin position="52"/>
        <end position="64"/>
    </location>
</feature>
<comment type="caution">
    <text evidence="10">Lacks conserved residue(s) required for the propagation of feature annotation.</text>
</comment>
<keyword evidence="5 10" id="KW-0812">Transmembrane</keyword>
<gene>
    <name evidence="13" type="ORF">EHS24_001845</name>
</gene>
<organism evidence="13 14">
    <name type="scientific">Apiotrichum porosum</name>
    <dbReference type="NCBI Taxonomy" id="105984"/>
    <lineage>
        <taxon>Eukaryota</taxon>
        <taxon>Fungi</taxon>
        <taxon>Dikarya</taxon>
        <taxon>Basidiomycota</taxon>
        <taxon>Agaricomycotina</taxon>
        <taxon>Tremellomycetes</taxon>
        <taxon>Trichosporonales</taxon>
        <taxon>Trichosporonaceae</taxon>
        <taxon>Apiotrichum</taxon>
    </lineage>
</organism>
<dbReference type="EC" id="3.4.21.105" evidence="10"/>
<keyword evidence="14" id="KW-1185">Reference proteome</keyword>
<protein>
    <recommendedName>
        <fullName evidence="10">Rhomboid-type serine protease</fullName>
        <ecNumber evidence="10">3.4.21.105</ecNumber>
    </recommendedName>
</protein>
<feature type="compositionally biased region" description="Low complexity" evidence="11">
    <location>
        <begin position="14"/>
        <end position="24"/>
    </location>
</feature>
<dbReference type="InterPro" id="IPR022764">
    <property type="entry name" value="Peptidase_S54_rhomboid_dom"/>
</dbReference>
<dbReference type="PANTHER" id="PTHR22936">
    <property type="entry name" value="RHOMBOID-RELATED"/>
    <property type="match status" value="1"/>
</dbReference>
<evidence type="ECO:0000313" key="14">
    <source>
        <dbReference type="Proteomes" id="UP000279236"/>
    </source>
</evidence>
<dbReference type="GO" id="GO:0006508">
    <property type="term" value="P:proteolysis"/>
    <property type="evidence" value="ECO:0007669"/>
    <property type="project" value="UniProtKB-KW"/>
</dbReference>
<dbReference type="RefSeq" id="XP_028474069.1">
    <property type="nucleotide sequence ID" value="XM_028617606.1"/>
</dbReference>
<keyword evidence="6 10" id="KW-0378">Hydrolase</keyword>
<dbReference type="Gene3D" id="1.20.1540.10">
    <property type="entry name" value="Rhomboid-like"/>
    <property type="match status" value="1"/>
</dbReference>
<feature type="transmembrane region" description="Helical" evidence="10">
    <location>
        <begin position="482"/>
        <end position="500"/>
    </location>
</feature>
<feature type="transmembrane region" description="Helical" evidence="10">
    <location>
        <begin position="452"/>
        <end position="470"/>
    </location>
</feature>
<sequence length="522" mass="56653">MNFPVPNAQPPPYDTQRQQQQHQPPYDDSFSSAIAEKLGSPVKQQSLDDAASHSMPLSESSSSAHYMADDGALKGQGYDLHGGDISHNNNQDLYGASNPAIQQDNGYAPLQQHDRALYEDPFNPAWHAGQGDASRQPWDSRQSLDAPPHDAEQQGNNMEMRSMGKDGWDQSIGGMKDRSQPFVNNVPQRSMAEQVLFATGFDRLLRLCCIRKSMPLDEAIARKKRDIGGQDYAPAVWILTAIMTGLLIYELVVCAKDTGKPIATSPFNYMIGPSYQVLINVGARYVPCMKYVEEIPPTFLLGCLNTTSSTPTSACTIEEICGHGGFGDGNPNQSWRLLSPIFLHVGVIHLLLNMFAQVTMGSIVERTIGSLPFLLIYIVGGIYGNVLGGSFALVGIPSAGASGAIFSAEGVLIVDLVMHWKHIDRPGRKAVMFLIEFVVIVAMGYIPNAVDGLAHLGGLAMGILLGILVIPSISATKGHRNAVWGCRIAAIPVIVLALILTTKNFYKADPNAACEWCKYLRA</sequence>
<dbReference type="STRING" id="105984.A0A427XJF0"/>
<comment type="caution">
    <text evidence="13">The sequence shown here is derived from an EMBL/GenBank/DDBJ whole genome shotgun (WGS) entry which is preliminary data.</text>
</comment>
<feature type="transmembrane region" description="Helical" evidence="10">
    <location>
        <begin position="368"/>
        <end position="393"/>
    </location>
</feature>
<feature type="region of interest" description="Disordered" evidence="11">
    <location>
        <begin position="1"/>
        <end position="105"/>
    </location>
</feature>
<dbReference type="Pfam" id="PF01694">
    <property type="entry name" value="Rhomboid"/>
    <property type="match status" value="1"/>
</dbReference>
<feature type="transmembrane region" description="Helical" evidence="10">
    <location>
        <begin position="337"/>
        <end position="356"/>
    </location>
</feature>
<keyword evidence="9 10" id="KW-0472">Membrane</keyword>
<evidence type="ECO:0000256" key="6">
    <source>
        <dbReference type="ARBA" id="ARBA00022801"/>
    </source>
</evidence>
<dbReference type="InterPro" id="IPR002610">
    <property type="entry name" value="Peptidase_S54_rhomboid-like"/>
</dbReference>
<evidence type="ECO:0000256" key="5">
    <source>
        <dbReference type="ARBA" id="ARBA00022692"/>
    </source>
</evidence>
<feature type="domain" description="Peptidase S54 rhomboid" evidence="12">
    <location>
        <begin position="332"/>
        <end position="470"/>
    </location>
</feature>
<keyword evidence="4 10" id="KW-0645">Protease</keyword>
<feature type="transmembrane region" description="Helical" evidence="10">
    <location>
        <begin position="232"/>
        <end position="252"/>
    </location>
</feature>
<dbReference type="PANTHER" id="PTHR22936:SF69">
    <property type="entry name" value="RHOMBOID-LIKE PROTEIN"/>
    <property type="match status" value="1"/>
</dbReference>
<evidence type="ECO:0000256" key="1">
    <source>
        <dbReference type="ARBA" id="ARBA00000156"/>
    </source>
</evidence>
<keyword evidence="8 10" id="KW-1133">Transmembrane helix</keyword>
<dbReference type="GO" id="GO:0004252">
    <property type="term" value="F:serine-type endopeptidase activity"/>
    <property type="evidence" value="ECO:0007669"/>
    <property type="project" value="InterPro"/>
</dbReference>
<accession>A0A427XJF0</accession>
<feature type="transmembrane region" description="Helical" evidence="10">
    <location>
        <begin position="430"/>
        <end position="446"/>
    </location>
</feature>
<dbReference type="AlphaFoldDB" id="A0A427XJF0"/>
<comment type="function">
    <text evidence="10">Serine protease involved in intramembrane proteolysis.</text>
</comment>
<dbReference type="OrthoDB" id="2146116at2759"/>
<dbReference type="GeneID" id="39586388"/>
<feature type="region of interest" description="Disordered" evidence="11">
    <location>
        <begin position="121"/>
        <end position="176"/>
    </location>
</feature>